<name>A0ABD3XE68_SINWO</name>
<feature type="transmembrane region" description="Helical" evidence="9">
    <location>
        <begin position="108"/>
        <end position="131"/>
    </location>
</feature>
<dbReference type="AlphaFoldDB" id="A0ABD3XE68"/>
<feature type="transmembrane region" description="Helical" evidence="9">
    <location>
        <begin position="238"/>
        <end position="255"/>
    </location>
</feature>
<protein>
    <recommendedName>
        <fullName evidence="10">G-protein coupled receptors family 1 profile domain-containing protein</fullName>
    </recommendedName>
</protein>
<evidence type="ECO:0000256" key="9">
    <source>
        <dbReference type="SAM" id="Phobius"/>
    </source>
</evidence>
<evidence type="ECO:0000259" key="10">
    <source>
        <dbReference type="PROSITE" id="PS50262"/>
    </source>
</evidence>
<comment type="subcellular location">
    <subcellularLocation>
        <location evidence="1">Cell membrane</location>
        <topology evidence="1">Multi-pass membrane protein</topology>
    </subcellularLocation>
</comment>
<evidence type="ECO:0000256" key="2">
    <source>
        <dbReference type="ARBA" id="ARBA00022475"/>
    </source>
</evidence>
<evidence type="ECO:0000256" key="3">
    <source>
        <dbReference type="ARBA" id="ARBA00022692"/>
    </source>
</evidence>
<dbReference type="InterPro" id="IPR000276">
    <property type="entry name" value="GPCR_Rhodpsn"/>
</dbReference>
<feature type="transmembrane region" description="Helical" evidence="9">
    <location>
        <begin position="267"/>
        <end position="289"/>
    </location>
</feature>
<dbReference type="EMBL" id="JBJQND010000003">
    <property type="protein sequence ID" value="KAL3883283.1"/>
    <property type="molecule type" value="Genomic_DNA"/>
</dbReference>
<gene>
    <name evidence="11" type="ORF">ACJMK2_029566</name>
</gene>
<evidence type="ECO:0000313" key="12">
    <source>
        <dbReference type="Proteomes" id="UP001634394"/>
    </source>
</evidence>
<evidence type="ECO:0000256" key="7">
    <source>
        <dbReference type="ARBA" id="ARBA00023170"/>
    </source>
</evidence>
<dbReference type="InterPro" id="IPR017452">
    <property type="entry name" value="GPCR_Rhodpsn_7TM"/>
</dbReference>
<dbReference type="PROSITE" id="PS50262">
    <property type="entry name" value="G_PROTEIN_RECEP_F1_2"/>
    <property type="match status" value="1"/>
</dbReference>
<keyword evidence="7" id="KW-0675">Receptor</keyword>
<feature type="transmembrane region" description="Helical" evidence="9">
    <location>
        <begin position="25"/>
        <end position="53"/>
    </location>
</feature>
<keyword evidence="6 9" id="KW-0472">Membrane</keyword>
<evidence type="ECO:0000313" key="11">
    <source>
        <dbReference type="EMBL" id="KAL3883283.1"/>
    </source>
</evidence>
<evidence type="ECO:0000256" key="6">
    <source>
        <dbReference type="ARBA" id="ARBA00023136"/>
    </source>
</evidence>
<feature type="transmembrane region" description="Helical" evidence="9">
    <location>
        <begin position="60"/>
        <end position="88"/>
    </location>
</feature>
<dbReference type="Pfam" id="PF00001">
    <property type="entry name" value="7tm_1"/>
    <property type="match status" value="1"/>
</dbReference>
<accession>A0ABD3XE68</accession>
<feature type="transmembrane region" description="Helical" evidence="9">
    <location>
        <begin position="143"/>
        <end position="162"/>
    </location>
</feature>
<dbReference type="GO" id="GO:0004930">
    <property type="term" value="F:G protein-coupled receptor activity"/>
    <property type="evidence" value="ECO:0007669"/>
    <property type="project" value="UniProtKB-KW"/>
</dbReference>
<dbReference type="Gene3D" id="1.20.1070.10">
    <property type="entry name" value="Rhodopsin 7-helix transmembrane proteins"/>
    <property type="match status" value="1"/>
</dbReference>
<keyword evidence="5" id="KW-0297">G-protein coupled receptor</keyword>
<keyword evidence="2" id="KW-1003">Cell membrane</keyword>
<reference evidence="11 12" key="1">
    <citation type="submission" date="2024-11" db="EMBL/GenBank/DDBJ databases">
        <title>Chromosome-level genome assembly of the freshwater bivalve Anodonta woodiana.</title>
        <authorList>
            <person name="Chen X."/>
        </authorList>
    </citation>
    <scope>NUCLEOTIDE SEQUENCE [LARGE SCALE GENOMIC DNA]</scope>
    <source>
        <strain evidence="11">MN2024</strain>
        <tissue evidence="11">Gills</tissue>
    </source>
</reference>
<keyword evidence="12" id="KW-1185">Reference proteome</keyword>
<keyword evidence="8" id="KW-0807">Transducer</keyword>
<dbReference type="SUPFAM" id="SSF81321">
    <property type="entry name" value="Family A G protein-coupled receptor-like"/>
    <property type="match status" value="1"/>
</dbReference>
<dbReference type="CDD" id="cd00637">
    <property type="entry name" value="7tm_classA_rhodopsin-like"/>
    <property type="match status" value="1"/>
</dbReference>
<evidence type="ECO:0000256" key="4">
    <source>
        <dbReference type="ARBA" id="ARBA00022989"/>
    </source>
</evidence>
<evidence type="ECO:0000256" key="1">
    <source>
        <dbReference type="ARBA" id="ARBA00004651"/>
    </source>
</evidence>
<sequence length="336" mass="38223">MVYSGSSTVNFSDLKSDMEFTIPQFVYQSIAGLLIISVAVGFLGNALVAVTIFKNKLFHVLVYALLLQVAVIDALFQVIVVPVNIYSLFQTFWKPSTTLCNMMAYASYMLRCTSGLLLIIISVYRCVILCYNKVYMRIRDPRVVTAACLIAWIETLVLISVLGNRASFSLEYMTCVFEGVYLQRVLLILIYLPVSCIPIAMYIKIAVFVRKANRRVMPRGITSLRNYQDSNKLTKTTALILFNHLMTWLLPGIFLTVIQDDHTRRVIFIYIAHLLIQLTSAFDFIILFLSNKTIRGMILNLFKSTRHNITQRGVELQQSAASRIIISRIQVLDTKL</sequence>
<dbReference type="PANTHER" id="PTHR24228">
    <property type="entry name" value="B2 BRADYKININ RECEPTOR/ANGIOTENSIN II RECEPTOR"/>
    <property type="match status" value="1"/>
</dbReference>
<organism evidence="11 12">
    <name type="scientific">Sinanodonta woodiana</name>
    <name type="common">Chinese pond mussel</name>
    <name type="synonym">Anodonta woodiana</name>
    <dbReference type="NCBI Taxonomy" id="1069815"/>
    <lineage>
        <taxon>Eukaryota</taxon>
        <taxon>Metazoa</taxon>
        <taxon>Spiralia</taxon>
        <taxon>Lophotrochozoa</taxon>
        <taxon>Mollusca</taxon>
        <taxon>Bivalvia</taxon>
        <taxon>Autobranchia</taxon>
        <taxon>Heteroconchia</taxon>
        <taxon>Palaeoheterodonta</taxon>
        <taxon>Unionida</taxon>
        <taxon>Unionoidea</taxon>
        <taxon>Unionidae</taxon>
        <taxon>Unioninae</taxon>
        <taxon>Sinanodonta</taxon>
    </lineage>
</organism>
<dbReference type="PANTHER" id="PTHR24228:SF59">
    <property type="entry name" value="NEUROPEPTIDE RECEPTOR 15"/>
    <property type="match status" value="1"/>
</dbReference>
<keyword evidence="4 9" id="KW-1133">Transmembrane helix</keyword>
<keyword evidence="3 9" id="KW-0812">Transmembrane</keyword>
<evidence type="ECO:0000256" key="8">
    <source>
        <dbReference type="ARBA" id="ARBA00023224"/>
    </source>
</evidence>
<comment type="caution">
    <text evidence="11">The sequence shown here is derived from an EMBL/GenBank/DDBJ whole genome shotgun (WGS) entry which is preliminary data.</text>
</comment>
<proteinExistence type="predicted"/>
<feature type="domain" description="G-protein coupled receptors family 1 profile" evidence="10">
    <location>
        <begin position="44"/>
        <end position="287"/>
    </location>
</feature>
<evidence type="ECO:0000256" key="5">
    <source>
        <dbReference type="ARBA" id="ARBA00023040"/>
    </source>
</evidence>
<dbReference type="Proteomes" id="UP001634394">
    <property type="component" value="Unassembled WGS sequence"/>
</dbReference>
<dbReference type="GO" id="GO:0005886">
    <property type="term" value="C:plasma membrane"/>
    <property type="evidence" value="ECO:0007669"/>
    <property type="project" value="UniProtKB-SubCell"/>
</dbReference>
<feature type="transmembrane region" description="Helical" evidence="9">
    <location>
        <begin position="182"/>
        <end position="209"/>
    </location>
</feature>